<sequence length="93" mass="10373">MDDRWVHDESNATDVPRRYLISADTKSPVAVLTYVGYPAPQSMTSCATQDFYASHRLSYQPTSETAELGVQVEALPYGPFHKLGNPIVAKQRE</sequence>
<evidence type="ECO:0000313" key="2">
    <source>
        <dbReference type="Proteomes" id="UP000271162"/>
    </source>
</evidence>
<dbReference type="AlphaFoldDB" id="A0A0N4XUZ1"/>
<keyword evidence="2" id="KW-1185">Reference proteome</keyword>
<dbReference type="Proteomes" id="UP000271162">
    <property type="component" value="Unassembled WGS sequence"/>
</dbReference>
<protein>
    <submittedName>
        <fullName evidence="3">Sulfatase domain-containing protein</fullName>
    </submittedName>
</protein>
<dbReference type="WBParaSite" id="NBR_0000656701-mRNA-1">
    <property type="protein sequence ID" value="NBR_0000656701-mRNA-1"/>
    <property type="gene ID" value="NBR_0000656701"/>
</dbReference>
<reference evidence="3" key="1">
    <citation type="submission" date="2017-02" db="UniProtKB">
        <authorList>
            <consortium name="WormBaseParasite"/>
        </authorList>
    </citation>
    <scope>IDENTIFICATION</scope>
</reference>
<organism evidence="3">
    <name type="scientific">Nippostrongylus brasiliensis</name>
    <name type="common">Rat hookworm</name>
    <dbReference type="NCBI Taxonomy" id="27835"/>
    <lineage>
        <taxon>Eukaryota</taxon>
        <taxon>Metazoa</taxon>
        <taxon>Ecdysozoa</taxon>
        <taxon>Nematoda</taxon>
        <taxon>Chromadorea</taxon>
        <taxon>Rhabditida</taxon>
        <taxon>Rhabditina</taxon>
        <taxon>Rhabditomorpha</taxon>
        <taxon>Strongyloidea</taxon>
        <taxon>Heligmosomidae</taxon>
        <taxon>Nippostrongylus</taxon>
    </lineage>
</organism>
<name>A0A0N4XUZ1_NIPBR</name>
<evidence type="ECO:0000313" key="1">
    <source>
        <dbReference type="EMBL" id="VDL70157.1"/>
    </source>
</evidence>
<evidence type="ECO:0000313" key="3">
    <source>
        <dbReference type="WBParaSite" id="NBR_0000656701-mRNA-1"/>
    </source>
</evidence>
<reference evidence="1 2" key="2">
    <citation type="submission" date="2018-11" db="EMBL/GenBank/DDBJ databases">
        <authorList>
            <consortium name="Pathogen Informatics"/>
        </authorList>
    </citation>
    <scope>NUCLEOTIDE SEQUENCE [LARGE SCALE GENOMIC DNA]</scope>
</reference>
<accession>A0A0N4XUZ1</accession>
<proteinExistence type="predicted"/>
<dbReference type="EMBL" id="UYSL01019810">
    <property type="protein sequence ID" value="VDL70157.1"/>
    <property type="molecule type" value="Genomic_DNA"/>
</dbReference>
<gene>
    <name evidence="1" type="ORF">NBR_LOCUS6568</name>
</gene>